<evidence type="ECO:0000256" key="2">
    <source>
        <dbReference type="ARBA" id="ARBA00022722"/>
    </source>
</evidence>
<reference evidence="7" key="1">
    <citation type="journal article" date="2023" name="Int. J. Syst. Evol. Microbiol.">
        <title>&lt;i&gt;Holtiella tumoricola&lt;/i&gt; gen. nov. sp. nov., isolated from a human clinical sample.</title>
        <authorList>
            <person name="Allen-Vercoe E."/>
            <person name="Daigneault M.C."/>
            <person name="Vancuren S.J."/>
            <person name="Cochrane K."/>
            <person name="O'Neal L.L."/>
            <person name="Sankaranarayanan K."/>
            <person name="Lawson P.A."/>
        </authorList>
    </citation>
    <scope>NUCLEOTIDE SEQUENCE</scope>
    <source>
        <strain evidence="7">CC70A</strain>
    </source>
</reference>
<evidence type="ECO:0000256" key="3">
    <source>
        <dbReference type="ARBA" id="ARBA00022723"/>
    </source>
</evidence>
<dbReference type="PANTHER" id="PTHR36531:SF6">
    <property type="entry name" value="DNA REPLICATION ATP-DEPENDENT HELICASE_NUCLEASE DNA2"/>
    <property type="match status" value="1"/>
</dbReference>
<sequence>MEIGEALLLGACGLFLCYYLFRPSISCKQKMQVGLPFARMIYTDENGGKMLVSEEYDLQGKPDYIFKTFLTGRYIPFEIKSGVAKEDLPHEGDMMQLLAYFLLVEAVYGKKPPYGKLVYSNKTFKIRNTYKHRLMVKNTLRDMHLMLEGKYKTNETKSYIKCRNCICQYTVCECEEED</sequence>
<evidence type="ECO:0000256" key="6">
    <source>
        <dbReference type="ARBA" id="ARBA00023014"/>
    </source>
</evidence>
<keyword evidence="4" id="KW-0378">Hydrolase</keyword>
<keyword evidence="8" id="KW-1185">Reference proteome</keyword>
<evidence type="ECO:0000313" key="8">
    <source>
        <dbReference type="Proteomes" id="UP001169242"/>
    </source>
</evidence>
<evidence type="ECO:0000256" key="5">
    <source>
        <dbReference type="ARBA" id="ARBA00023004"/>
    </source>
</evidence>
<dbReference type="InterPro" id="IPR011604">
    <property type="entry name" value="PDDEXK-like_dom_sf"/>
</dbReference>
<dbReference type="InterPro" id="IPR051827">
    <property type="entry name" value="Cas4_exonuclease"/>
</dbReference>
<keyword evidence="6" id="KW-0411">Iron-sulfur</keyword>
<keyword evidence="2" id="KW-0540">Nuclease</keyword>
<name>A0AA42DM74_9FIRM</name>
<keyword evidence="5" id="KW-0408">Iron</keyword>
<dbReference type="PANTHER" id="PTHR36531">
    <property type="entry name" value="CRISPR-ASSOCIATED EXONUCLEASE CAS4"/>
    <property type="match status" value="1"/>
</dbReference>
<comment type="caution">
    <text evidence="7">The sequence shown here is derived from an EMBL/GenBank/DDBJ whole genome shotgun (WGS) entry which is preliminary data.</text>
</comment>
<dbReference type="Gene3D" id="3.90.320.10">
    <property type="match status" value="1"/>
</dbReference>
<evidence type="ECO:0008006" key="9">
    <source>
        <dbReference type="Google" id="ProtNLM"/>
    </source>
</evidence>
<dbReference type="GO" id="GO:0046872">
    <property type="term" value="F:metal ion binding"/>
    <property type="evidence" value="ECO:0007669"/>
    <property type="project" value="UniProtKB-KW"/>
</dbReference>
<dbReference type="EMBL" id="JAQIFT010000036">
    <property type="protein sequence ID" value="MDA3731453.1"/>
    <property type="molecule type" value="Genomic_DNA"/>
</dbReference>
<dbReference type="GO" id="GO:0004518">
    <property type="term" value="F:nuclease activity"/>
    <property type="evidence" value="ECO:0007669"/>
    <property type="project" value="UniProtKB-KW"/>
</dbReference>
<gene>
    <name evidence="7" type="ORF">PBV87_08180</name>
</gene>
<dbReference type="GO" id="GO:0051536">
    <property type="term" value="F:iron-sulfur cluster binding"/>
    <property type="evidence" value="ECO:0007669"/>
    <property type="project" value="UniProtKB-KW"/>
</dbReference>
<evidence type="ECO:0000256" key="1">
    <source>
        <dbReference type="ARBA" id="ARBA00001966"/>
    </source>
</evidence>
<proteinExistence type="predicted"/>
<dbReference type="GO" id="GO:0016787">
    <property type="term" value="F:hydrolase activity"/>
    <property type="evidence" value="ECO:0007669"/>
    <property type="project" value="UniProtKB-KW"/>
</dbReference>
<accession>A0AA42DM74</accession>
<evidence type="ECO:0000313" key="7">
    <source>
        <dbReference type="EMBL" id="MDA3731453.1"/>
    </source>
</evidence>
<dbReference type="AlphaFoldDB" id="A0AA42DM74"/>
<dbReference type="Proteomes" id="UP001169242">
    <property type="component" value="Unassembled WGS sequence"/>
</dbReference>
<protein>
    <recommendedName>
        <fullName evidence="9">CRISPR-associated exonuclease Cas4</fullName>
    </recommendedName>
</protein>
<evidence type="ECO:0000256" key="4">
    <source>
        <dbReference type="ARBA" id="ARBA00022801"/>
    </source>
</evidence>
<organism evidence="7 8">
    <name type="scientific">Holtiella tumoricola</name>
    <dbReference type="NCBI Taxonomy" id="3018743"/>
    <lineage>
        <taxon>Bacteria</taxon>
        <taxon>Bacillati</taxon>
        <taxon>Bacillota</taxon>
        <taxon>Clostridia</taxon>
        <taxon>Lachnospirales</taxon>
        <taxon>Cellulosilyticaceae</taxon>
        <taxon>Holtiella</taxon>
    </lineage>
</organism>
<dbReference type="RefSeq" id="WP_271011840.1">
    <property type="nucleotide sequence ID" value="NZ_JAQIFT010000036.1"/>
</dbReference>
<comment type="cofactor">
    <cofactor evidence="1">
        <name>[4Fe-4S] cluster</name>
        <dbReference type="ChEBI" id="CHEBI:49883"/>
    </cofactor>
</comment>
<keyword evidence="3" id="KW-0479">Metal-binding</keyword>